<dbReference type="GeneID" id="54490031"/>
<proteinExistence type="predicted"/>
<accession>A0A6A6WHK2</accession>
<keyword evidence="2" id="KW-0812">Transmembrane</keyword>
<dbReference type="RefSeq" id="XP_033604733.1">
    <property type="nucleotide sequence ID" value="XM_033748977.1"/>
</dbReference>
<sequence length="615" mass="69490">MAPRGVYHLLSAMYPRTTPTGHPRGLRSLPRRFQILFGFIAFIITYVILFGTPNRNSIPTVEDLKHPSIPNKLNPFAPIAHKAPPVQANSTRGDSSWFSDWKWHSPFSSTITLDENRALLPPLDDRPIVYTFYDEDTKKSEETLRAENDLLLIWRRAWWAQGFKPVVLGRGEAMQNPLYGAMQRMGIQPELEVEIAKWLAWATMGTGILSNWLALPMAAYDHPELVSLRRGEFLTKITSLDKMQSAIFYGERETIRKTIETIIRKADFKTAKTIMDVLPKDEINVEKSGGAIAYYDGTVLESKYKSVFEDLRKDDKANGLNKLATLINAHLHTTWQNSFSSGIAILKPLPQHTSALVENALDIARNLTQCPLNPLPTSCPPNHRKCTPCTGSGNTIAYHSHYQNKTTLFTIGTVPHPYTLASLHYQQDAITAQTVRRDFKTHDLWLEEVTADLLPAKTSAEARVVRFKEAVAGIHGRHHSLWLTAERERAADLDWLFGFKVPDFPPFDRDRPAAPKGDFAPLSDAEAQAEHALLSKARDVVRSSVHEVVRVRDVLEAWSLADTEAWRFAKAWSARRKVERDVWEQGEKGFAGAEGGRREGWVEEGKKEGKGRWDD</sequence>
<dbReference type="EMBL" id="ML996566">
    <property type="protein sequence ID" value="KAF2762282.1"/>
    <property type="molecule type" value="Genomic_DNA"/>
</dbReference>
<feature type="transmembrane region" description="Helical" evidence="2">
    <location>
        <begin position="33"/>
        <end position="51"/>
    </location>
</feature>
<feature type="compositionally biased region" description="Basic and acidic residues" evidence="1">
    <location>
        <begin position="595"/>
        <end position="615"/>
    </location>
</feature>
<dbReference type="AlphaFoldDB" id="A0A6A6WHK2"/>
<dbReference type="PANTHER" id="PTHR42055">
    <property type="entry name" value="YALI0E03476P"/>
    <property type="match status" value="1"/>
</dbReference>
<keyword evidence="2" id="KW-1133">Transmembrane helix</keyword>
<dbReference type="PANTHER" id="PTHR42055:SF1">
    <property type="entry name" value="YALI0E03476P"/>
    <property type="match status" value="1"/>
</dbReference>
<feature type="region of interest" description="Disordered" evidence="1">
    <location>
        <begin position="585"/>
        <end position="615"/>
    </location>
</feature>
<gene>
    <name evidence="3" type="ORF">EJ05DRAFT_530501</name>
</gene>
<evidence type="ECO:0000313" key="3">
    <source>
        <dbReference type="EMBL" id="KAF2762282.1"/>
    </source>
</evidence>
<reference evidence="3" key="1">
    <citation type="journal article" date="2020" name="Stud. Mycol.">
        <title>101 Dothideomycetes genomes: a test case for predicting lifestyles and emergence of pathogens.</title>
        <authorList>
            <person name="Haridas S."/>
            <person name="Albert R."/>
            <person name="Binder M."/>
            <person name="Bloem J."/>
            <person name="Labutti K."/>
            <person name="Salamov A."/>
            <person name="Andreopoulos B."/>
            <person name="Baker S."/>
            <person name="Barry K."/>
            <person name="Bills G."/>
            <person name="Bluhm B."/>
            <person name="Cannon C."/>
            <person name="Castanera R."/>
            <person name="Culley D."/>
            <person name="Daum C."/>
            <person name="Ezra D."/>
            <person name="Gonzalez J."/>
            <person name="Henrissat B."/>
            <person name="Kuo A."/>
            <person name="Liang C."/>
            <person name="Lipzen A."/>
            <person name="Lutzoni F."/>
            <person name="Magnuson J."/>
            <person name="Mondo S."/>
            <person name="Nolan M."/>
            <person name="Ohm R."/>
            <person name="Pangilinan J."/>
            <person name="Park H.-J."/>
            <person name="Ramirez L."/>
            <person name="Alfaro M."/>
            <person name="Sun H."/>
            <person name="Tritt A."/>
            <person name="Yoshinaga Y."/>
            <person name="Zwiers L.-H."/>
            <person name="Turgeon B."/>
            <person name="Goodwin S."/>
            <person name="Spatafora J."/>
            <person name="Crous P."/>
            <person name="Grigoriev I."/>
        </authorList>
    </citation>
    <scope>NUCLEOTIDE SEQUENCE</scope>
    <source>
        <strain evidence="3">CBS 121739</strain>
    </source>
</reference>
<name>A0A6A6WHK2_9PEZI</name>
<dbReference type="Proteomes" id="UP000799437">
    <property type="component" value="Unassembled WGS sequence"/>
</dbReference>
<protein>
    <submittedName>
        <fullName evidence="3">Uncharacterized protein</fullName>
    </submittedName>
</protein>
<evidence type="ECO:0000313" key="4">
    <source>
        <dbReference type="Proteomes" id="UP000799437"/>
    </source>
</evidence>
<keyword evidence="2" id="KW-0472">Membrane</keyword>
<evidence type="ECO:0000256" key="2">
    <source>
        <dbReference type="SAM" id="Phobius"/>
    </source>
</evidence>
<keyword evidence="4" id="KW-1185">Reference proteome</keyword>
<organism evidence="3 4">
    <name type="scientific">Pseudovirgaria hyperparasitica</name>
    <dbReference type="NCBI Taxonomy" id="470096"/>
    <lineage>
        <taxon>Eukaryota</taxon>
        <taxon>Fungi</taxon>
        <taxon>Dikarya</taxon>
        <taxon>Ascomycota</taxon>
        <taxon>Pezizomycotina</taxon>
        <taxon>Dothideomycetes</taxon>
        <taxon>Dothideomycetes incertae sedis</taxon>
        <taxon>Acrospermales</taxon>
        <taxon>Acrospermaceae</taxon>
        <taxon>Pseudovirgaria</taxon>
    </lineage>
</organism>
<dbReference type="OrthoDB" id="5312133at2759"/>
<evidence type="ECO:0000256" key="1">
    <source>
        <dbReference type="SAM" id="MobiDB-lite"/>
    </source>
</evidence>